<keyword evidence="2" id="KW-1185">Reference proteome</keyword>
<gene>
    <name evidence="1" type="ORF">ElyMa_001373000</name>
</gene>
<dbReference type="AlphaFoldDB" id="A0AAV4IRT3"/>
<sequence>MEDELRTLALAGRSSVKQQDIQLPVTPGHTVQCSGMGQPTVPCHAMRLGQAGHMKTGEHREVTADQRAKLPHKARGDCNVLVHLCRQLVMREKAS</sequence>
<proteinExistence type="predicted"/>
<comment type="caution">
    <text evidence="1">The sequence shown here is derived from an EMBL/GenBank/DDBJ whole genome shotgun (WGS) entry which is preliminary data.</text>
</comment>
<dbReference type="Proteomes" id="UP000762676">
    <property type="component" value="Unassembled WGS sequence"/>
</dbReference>
<reference evidence="1 2" key="1">
    <citation type="journal article" date="2021" name="Elife">
        <title>Chloroplast acquisition without the gene transfer in kleptoplastic sea slugs, Plakobranchus ocellatus.</title>
        <authorList>
            <person name="Maeda T."/>
            <person name="Takahashi S."/>
            <person name="Yoshida T."/>
            <person name="Shimamura S."/>
            <person name="Takaki Y."/>
            <person name="Nagai Y."/>
            <person name="Toyoda A."/>
            <person name="Suzuki Y."/>
            <person name="Arimoto A."/>
            <person name="Ishii H."/>
            <person name="Satoh N."/>
            <person name="Nishiyama T."/>
            <person name="Hasebe M."/>
            <person name="Maruyama T."/>
            <person name="Minagawa J."/>
            <person name="Obokata J."/>
            <person name="Shigenobu S."/>
        </authorList>
    </citation>
    <scope>NUCLEOTIDE SEQUENCE [LARGE SCALE GENOMIC DNA]</scope>
</reference>
<evidence type="ECO:0000313" key="1">
    <source>
        <dbReference type="EMBL" id="GFS12523.1"/>
    </source>
</evidence>
<protein>
    <submittedName>
        <fullName evidence="1">Uncharacterized protein</fullName>
    </submittedName>
</protein>
<accession>A0AAV4IRT3</accession>
<evidence type="ECO:0000313" key="2">
    <source>
        <dbReference type="Proteomes" id="UP000762676"/>
    </source>
</evidence>
<name>A0AAV4IRT3_9GAST</name>
<organism evidence="1 2">
    <name type="scientific">Elysia marginata</name>
    <dbReference type="NCBI Taxonomy" id="1093978"/>
    <lineage>
        <taxon>Eukaryota</taxon>
        <taxon>Metazoa</taxon>
        <taxon>Spiralia</taxon>
        <taxon>Lophotrochozoa</taxon>
        <taxon>Mollusca</taxon>
        <taxon>Gastropoda</taxon>
        <taxon>Heterobranchia</taxon>
        <taxon>Euthyneura</taxon>
        <taxon>Panpulmonata</taxon>
        <taxon>Sacoglossa</taxon>
        <taxon>Placobranchoidea</taxon>
        <taxon>Plakobranchidae</taxon>
        <taxon>Elysia</taxon>
    </lineage>
</organism>
<dbReference type="EMBL" id="BMAT01002728">
    <property type="protein sequence ID" value="GFS12523.1"/>
    <property type="molecule type" value="Genomic_DNA"/>
</dbReference>